<evidence type="ECO:0000313" key="2">
    <source>
        <dbReference type="EMBL" id="MUF08249.1"/>
    </source>
</evidence>
<organism evidence="2 3">
    <name type="scientific">Pseudomonas spelaei</name>
    <dbReference type="NCBI Taxonomy" id="1055469"/>
    <lineage>
        <taxon>Bacteria</taxon>
        <taxon>Pseudomonadati</taxon>
        <taxon>Pseudomonadota</taxon>
        <taxon>Gammaproteobacteria</taxon>
        <taxon>Pseudomonadales</taxon>
        <taxon>Pseudomonadaceae</taxon>
        <taxon>Pseudomonas</taxon>
    </lineage>
</organism>
<keyword evidence="1" id="KW-0812">Transmembrane</keyword>
<name>A0A6I3WM20_9PSED</name>
<reference evidence="2 3" key="1">
    <citation type="submission" date="2019-11" db="EMBL/GenBank/DDBJ databases">
        <title>Pseudomonas karstica sp. nov. and Pseudomonas spelaei sp. nov. from karst caves.</title>
        <authorList>
            <person name="Zeman M."/>
        </authorList>
    </citation>
    <scope>NUCLEOTIDE SEQUENCE [LARGE SCALE GENOMIC DNA]</scope>
    <source>
        <strain evidence="2 3">CCM 7893</strain>
    </source>
</reference>
<proteinExistence type="predicted"/>
<feature type="transmembrane region" description="Helical" evidence="1">
    <location>
        <begin position="133"/>
        <end position="161"/>
    </location>
</feature>
<dbReference type="RefSeq" id="WP_155586355.1">
    <property type="nucleotide sequence ID" value="NZ_JBHSTH010000024.1"/>
</dbReference>
<dbReference type="EMBL" id="WNNK01000044">
    <property type="protein sequence ID" value="MUF08249.1"/>
    <property type="molecule type" value="Genomic_DNA"/>
</dbReference>
<dbReference type="OrthoDB" id="154912at2"/>
<feature type="transmembrane region" description="Helical" evidence="1">
    <location>
        <begin position="35"/>
        <end position="53"/>
    </location>
</feature>
<feature type="transmembrane region" description="Helical" evidence="1">
    <location>
        <begin position="73"/>
        <end position="95"/>
    </location>
</feature>
<keyword evidence="1" id="KW-0472">Membrane</keyword>
<dbReference type="PANTHER" id="PTHR40078:SF1">
    <property type="entry name" value="INTEGRAL MEMBRANE PROTEIN"/>
    <property type="match status" value="1"/>
</dbReference>
<protein>
    <recommendedName>
        <fullName evidence="4">YitT family protein</fullName>
    </recommendedName>
</protein>
<dbReference type="Pfam" id="PF19700">
    <property type="entry name" value="DUF6198"/>
    <property type="match status" value="1"/>
</dbReference>
<accession>A0A6I3WM20</accession>
<comment type="caution">
    <text evidence="2">The sequence shown here is derived from an EMBL/GenBank/DDBJ whole genome shotgun (WGS) entry which is preliminary data.</text>
</comment>
<evidence type="ECO:0000256" key="1">
    <source>
        <dbReference type="SAM" id="Phobius"/>
    </source>
</evidence>
<dbReference type="InterPro" id="IPR038750">
    <property type="entry name" value="YczE/YyaS-like"/>
</dbReference>
<dbReference type="Proteomes" id="UP000438196">
    <property type="component" value="Unassembled WGS sequence"/>
</dbReference>
<feature type="transmembrane region" description="Helical" evidence="1">
    <location>
        <begin position="101"/>
        <end position="121"/>
    </location>
</feature>
<dbReference type="AlphaFoldDB" id="A0A6I3WM20"/>
<evidence type="ECO:0008006" key="4">
    <source>
        <dbReference type="Google" id="ProtNLM"/>
    </source>
</evidence>
<evidence type="ECO:0000313" key="3">
    <source>
        <dbReference type="Proteomes" id="UP000438196"/>
    </source>
</evidence>
<keyword evidence="1" id="KW-1133">Transmembrane helix</keyword>
<feature type="transmembrane region" description="Helical" evidence="1">
    <location>
        <begin position="181"/>
        <end position="213"/>
    </location>
</feature>
<sequence length="238" mass="26340">MRDEQIKSEKRAGFYFRSYLKTQTLGFLDFKIDQVLMYLLGVTVFSLGAKFFIVSQLGTDPLDVLIISIDKQLGLGMGVCSGIVSVLFLTWWTLWNKKLPPISPFITTTLTGLLIDLWTFLGMGDYLTARLNGYAMLAIGLILCAYSSALIIMSGIGIRIMDLVVLTMVSKWSWSFTKAKMIIEIGIFSIGWLLGGPFGVGTIAFLLVIGPLIQPFMNMNAKRLSLKNYGLANTSAAY</sequence>
<dbReference type="PANTHER" id="PTHR40078">
    <property type="entry name" value="INTEGRAL MEMBRANE PROTEIN-RELATED"/>
    <property type="match status" value="1"/>
</dbReference>
<gene>
    <name evidence="2" type="ORF">GNF76_28340</name>
</gene>
<keyword evidence="3" id="KW-1185">Reference proteome</keyword>